<evidence type="ECO:0000256" key="2">
    <source>
        <dbReference type="ARBA" id="ARBA00022670"/>
    </source>
</evidence>
<evidence type="ECO:0000256" key="5">
    <source>
        <dbReference type="ARBA" id="ARBA00023049"/>
    </source>
</evidence>
<reference evidence="8 9" key="1">
    <citation type="submission" date="2019-10" db="EMBL/GenBank/DDBJ databases">
        <title>Vibrio sp. nov. isolated from a shrimp pond.</title>
        <authorList>
            <person name="Gomez-Gil B."/>
            <person name="Enciso-Ibarra J."/>
            <person name="Enciso-Ibarra K."/>
            <person name="Bolan-Mejia C."/>
        </authorList>
    </citation>
    <scope>NUCLEOTIDE SEQUENCE [LARGE SCALE GENOMIC DNA]</scope>
    <source>
        <strain evidence="8 9">CAIM 722</strain>
    </source>
</reference>
<dbReference type="GO" id="GO:0046872">
    <property type="term" value="F:metal ion binding"/>
    <property type="evidence" value="ECO:0007669"/>
    <property type="project" value="InterPro"/>
</dbReference>
<keyword evidence="4" id="KW-0862">Zinc</keyword>
<dbReference type="InterPro" id="IPR011249">
    <property type="entry name" value="Metalloenz_LuxS/M16"/>
</dbReference>
<feature type="domain" description="Peptidase M16 C-terminal" evidence="7">
    <location>
        <begin position="194"/>
        <end position="373"/>
    </location>
</feature>
<organism evidence="8 9">
    <name type="scientific">Vibrio eleionomae</name>
    <dbReference type="NCBI Taxonomy" id="2653505"/>
    <lineage>
        <taxon>Bacteria</taxon>
        <taxon>Pseudomonadati</taxon>
        <taxon>Pseudomonadota</taxon>
        <taxon>Gammaproteobacteria</taxon>
        <taxon>Vibrionales</taxon>
        <taxon>Vibrionaceae</taxon>
        <taxon>Vibrio</taxon>
    </lineage>
</organism>
<comment type="similarity">
    <text evidence="1">Belongs to the peptidase M16 family.</text>
</comment>
<proteinExistence type="inferred from homology"/>
<keyword evidence="3" id="KW-0378">Hydrolase</keyword>
<dbReference type="InterPro" id="IPR007863">
    <property type="entry name" value="Peptidase_M16_C"/>
</dbReference>
<keyword evidence="5" id="KW-0482">Metalloprotease</keyword>
<dbReference type="SUPFAM" id="SSF63411">
    <property type="entry name" value="LuxS/MPP-like metallohydrolase"/>
    <property type="match status" value="3"/>
</dbReference>
<feature type="domain" description="Peptidase M16 C-terminal" evidence="7">
    <location>
        <begin position="677"/>
        <end position="822"/>
    </location>
</feature>
<dbReference type="RefSeq" id="WP_161157352.1">
    <property type="nucleotide sequence ID" value="NZ_WEKT01000039.1"/>
</dbReference>
<evidence type="ECO:0000259" key="7">
    <source>
        <dbReference type="Pfam" id="PF05193"/>
    </source>
</evidence>
<protein>
    <submittedName>
        <fullName evidence="8">Uncharacterized protein</fullName>
    </submittedName>
</protein>
<evidence type="ECO:0000259" key="6">
    <source>
        <dbReference type="Pfam" id="PF00675"/>
    </source>
</evidence>
<dbReference type="GO" id="GO:0008237">
    <property type="term" value="F:metallopeptidase activity"/>
    <property type="evidence" value="ECO:0007669"/>
    <property type="project" value="UniProtKB-KW"/>
</dbReference>
<dbReference type="Proteomes" id="UP000462621">
    <property type="component" value="Unassembled WGS sequence"/>
</dbReference>
<keyword evidence="9" id="KW-1185">Reference proteome</keyword>
<name>A0A7X4LNF7_9VIBR</name>
<evidence type="ECO:0000313" key="9">
    <source>
        <dbReference type="Proteomes" id="UP000462621"/>
    </source>
</evidence>
<feature type="domain" description="Peptidase M16 N-terminal" evidence="6">
    <location>
        <begin position="38"/>
        <end position="161"/>
    </location>
</feature>
<evidence type="ECO:0000256" key="1">
    <source>
        <dbReference type="ARBA" id="ARBA00007261"/>
    </source>
</evidence>
<sequence>MRTYIFLLLIFISTNVLSNPKWDSKLVVSNLDNGFKYVIYPSTNKAEPFNLRLIVHAGSIDDSIPGIAHILEHMSFRTNTVYGTTVHQYLDKIGWKTGKQVNALTRAAETQFMIRTRPDDAIDLHQSIQMLANLSLHSAILSRDWHIERKVILEELRMDESVAKRINDQKKAIIRHNSHYVNGPTIGFRNTIKKITAADIRAFHDKYYVPDNMTLIISGYVDPNKATEWIKQSFSGHYHIAPQRDYLELPLFKELYMGKVQDPQGSSSYVTFGNRLTLASKSTDLGIEQRLQNYVLRKLIRLHMNRVKQAYKDDSAIKTIFMTIKEATPERIIVALRIRSKHHAKALNIALKEWQRLSQVGFNKEDLATVRAQALQTLVNNEALIKQRRYTDWEDKITSAIMQEGVLESYSDSEPHLRRLLHAMTVDSLNQRLHTLLSSQDQFLIYQAPQSVTLTLPTKEKVKKTLNDYAQAKFSPLPSATESIKATTSPQPPKLPSIKWPNLKASPHIASKQVWGSANVTRWSLKNGDEVVWLNRKNSDNALYIKVLSNSGYANTHKPSWRAQTAAQIWQQSDATFASQKAIKQWAELEKTTWQWKQQENALDLSLRVMPTHLDQAFRLYATMHHTIALTDAEWLQTQHDLLQQTSLTEQDKDSIQQTTAAELRNDIADMQAQPNTIYIVGDLNEQQIQENILPYLSALKRDTKTAIIPLRDTIKPVNSKQIEHVFHTNKAVVEIKGQTPMPWTPETSFSLSSLNPIIQQALKNELRHKLGGIYKVDFELTLSRDNLVHTNMRFSCDPNRVEELIAASRRVYHNLASSIAQYNLPQLRSDIDYAERMRLSSPNTWLNRLALSFERYQSPQYLQSMSTLKQHITAARLVQWVQEIFPQPTHQITISLPLDKA</sequence>
<dbReference type="PANTHER" id="PTHR43690:SF17">
    <property type="entry name" value="PROTEIN YHJJ"/>
    <property type="match status" value="1"/>
</dbReference>
<keyword evidence="2" id="KW-0645">Protease</keyword>
<evidence type="ECO:0000256" key="3">
    <source>
        <dbReference type="ARBA" id="ARBA00022801"/>
    </source>
</evidence>
<evidence type="ECO:0000256" key="4">
    <source>
        <dbReference type="ARBA" id="ARBA00022833"/>
    </source>
</evidence>
<evidence type="ECO:0000313" key="8">
    <source>
        <dbReference type="EMBL" id="MZI94872.1"/>
    </source>
</evidence>
<dbReference type="AlphaFoldDB" id="A0A7X4LNF7"/>
<accession>A0A7X4LNF7</accession>
<dbReference type="Pfam" id="PF00675">
    <property type="entry name" value="Peptidase_M16"/>
    <property type="match status" value="1"/>
</dbReference>
<dbReference type="PANTHER" id="PTHR43690">
    <property type="entry name" value="NARDILYSIN"/>
    <property type="match status" value="1"/>
</dbReference>
<dbReference type="Pfam" id="PF05193">
    <property type="entry name" value="Peptidase_M16_C"/>
    <property type="match status" value="2"/>
</dbReference>
<dbReference type="InterPro" id="IPR050626">
    <property type="entry name" value="Peptidase_M16"/>
</dbReference>
<dbReference type="EMBL" id="WEKT01000039">
    <property type="protein sequence ID" value="MZI94872.1"/>
    <property type="molecule type" value="Genomic_DNA"/>
</dbReference>
<comment type="caution">
    <text evidence="8">The sequence shown here is derived from an EMBL/GenBank/DDBJ whole genome shotgun (WGS) entry which is preliminary data.</text>
</comment>
<dbReference type="InterPro" id="IPR011765">
    <property type="entry name" value="Pept_M16_N"/>
</dbReference>
<dbReference type="GO" id="GO:0006508">
    <property type="term" value="P:proteolysis"/>
    <property type="evidence" value="ECO:0007669"/>
    <property type="project" value="UniProtKB-KW"/>
</dbReference>
<dbReference type="Gene3D" id="3.30.830.10">
    <property type="entry name" value="Metalloenzyme, LuxS/M16 peptidase-like"/>
    <property type="match status" value="3"/>
</dbReference>
<gene>
    <name evidence="8" type="ORF">F9817_16980</name>
</gene>